<evidence type="ECO:0000313" key="2">
    <source>
        <dbReference type="Proteomes" id="UP000324222"/>
    </source>
</evidence>
<gene>
    <name evidence="1" type="ORF">E2C01_004196</name>
</gene>
<sequence>METWRQDTMSPAHTLYNTTRLTSLPVLSDRDSFPSSVLLTPLTDESVMTLTPSALTFSVVHLERYSGKTLPMLPDSGYTCVTEPLVDLATVLRDVLPLQEEFLKVVIQKCLSSVMSQLFDILFSSKRIQHHI</sequence>
<comment type="caution">
    <text evidence="1">The sequence shown here is derived from an EMBL/GenBank/DDBJ whole genome shotgun (WGS) entry which is preliminary data.</text>
</comment>
<keyword evidence="2" id="KW-1185">Reference proteome</keyword>
<dbReference type="AlphaFoldDB" id="A0A5B7CPY6"/>
<protein>
    <submittedName>
        <fullName evidence="1">Uncharacterized protein</fullName>
    </submittedName>
</protein>
<evidence type="ECO:0000313" key="1">
    <source>
        <dbReference type="EMBL" id="MPC11529.1"/>
    </source>
</evidence>
<name>A0A5B7CPY6_PORTR</name>
<dbReference type="EMBL" id="VSRR010000167">
    <property type="protein sequence ID" value="MPC11529.1"/>
    <property type="molecule type" value="Genomic_DNA"/>
</dbReference>
<dbReference type="Proteomes" id="UP000324222">
    <property type="component" value="Unassembled WGS sequence"/>
</dbReference>
<proteinExistence type="predicted"/>
<organism evidence="1 2">
    <name type="scientific">Portunus trituberculatus</name>
    <name type="common">Swimming crab</name>
    <name type="synonym">Neptunus trituberculatus</name>
    <dbReference type="NCBI Taxonomy" id="210409"/>
    <lineage>
        <taxon>Eukaryota</taxon>
        <taxon>Metazoa</taxon>
        <taxon>Ecdysozoa</taxon>
        <taxon>Arthropoda</taxon>
        <taxon>Crustacea</taxon>
        <taxon>Multicrustacea</taxon>
        <taxon>Malacostraca</taxon>
        <taxon>Eumalacostraca</taxon>
        <taxon>Eucarida</taxon>
        <taxon>Decapoda</taxon>
        <taxon>Pleocyemata</taxon>
        <taxon>Brachyura</taxon>
        <taxon>Eubrachyura</taxon>
        <taxon>Portunoidea</taxon>
        <taxon>Portunidae</taxon>
        <taxon>Portuninae</taxon>
        <taxon>Portunus</taxon>
    </lineage>
</organism>
<reference evidence="1 2" key="1">
    <citation type="submission" date="2019-05" db="EMBL/GenBank/DDBJ databases">
        <title>Another draft genome of Portunus trituberculatus and its Hox gene families provides insights of decapod evolution.</title>
        <authorList>
            <person name="Jeong J.-H."/>
            <person name="Song I."/>
            <person name="Kim S."/>
            <person name="Choi T."/>
            <person name="Kim D."/>
            <person name="Ryu S."/>
            <person name="Kim W."/>
        </authorList>
    </citation>
    <scope>NUCLEOTIDE SEQUENCE [LARGE SCALE GENOMIC DNA]</scope>
    <source>
        <tissue evidence="1">Muscle</tissue>
    </source>
</reference>
<accession>A0A5B7CPY6</accession>